<dbReference type="PANTHER" id="PTHR24148:SF64">
    <property type="entry name" value="HETEROKARYON INCOMPATIBILITY DOMAIN-CONTAINING PROTEIN"/>
    <property type="match status" value="1"/>
</dbReference>
<evidence type="ECO:0000313" key="4">
    <source>
        <dbReference type="Proteomes" id="UP001239445"/>
    </source>
</evidence>
<dbReference type="PANTHER" id="PTHR24148">
    <property type="entry name" value="ANKYRIN REPEAT DOMAIN-CONTAINING PROTEIN 39 HOMOLOG-RELATED"/>
    <property type="match status" value="1"/>
</dbReference>
<dbReference type="InterPro" id="IPR052895">
    <property type="entry name" value="HetReg/Transcr_Mod"/>
</dbReference>
<dbReference type="EMBL" id="MU839828">
    <property type="protein sequence ID" value="KAK1759953.1"/>
    <property type="molecule type" value="Genomic_DNA"/>
</dbReference>
<keyword evidence="4" id="KW-1185">Reference proteome</keyword>
<comment type="caution">
    <text evidence="3">The sequence shown here is derived from an EMBL/GenBank/DDBJ whole genome shotgun (WGS) entry which is preliminary data.</text>
</comment>
<gene>
    <name evidence="3" type="ORF">QBC47DRAFT_291571</name>
</gene>
<proteinExistence type="predicted"/>
<dbReference type="InterPro" id="IPR010730">
    <property type="entry name" value="HET"/>
</dbReference>
<evidence type="ECO:0000313" key="3">
    <source>
        <dbReference type="EMBL" id="KAK1759953.1"/>
    </source>
</evidence>
<dbReference type="AlphaFoldDB" id="A0AAJ0BKH8"/>
<protein>
    <recommendedName>
        <fullName evidence="2">Heterokaryon incompatibility domain-containing protein</fullName>
    </recommendedName>
</protein>
<feature type="region of interest" description="Disordered" evidence="1">
    <location>
        <begin position="134"/>
        <end position="155"/>
    </location>
</feature>
<dbReference type="Pfam" id="PF06985">
    <property type="entry name" value="HET"/>
    <property type="match status" value="1"/>
</dbReference>
<organism evidence="3 4">
    <name type="scientific">Echria macrotheca</name>
    <dbReference type="NCBI Taxonomy" id="438768"/>
    <lineage>
        <taxon>Eukaryota</taxon>
        <taxon>Fungi</taxon>
        <taxon>Dikarya</taxon>
        <taxon>Ascomycota</taxon>
        <taxon>Pezizomycotina</taxon>
        <taxon>Sordariomycetes</taxon>
        <taxon>Sordariomycetidae</taxon>
        <taxon>Sordariales</taxon>
        <taxon>Schizotheciaceae</taxon>
        <taxon>Echria</taxon>
    </lineage>
</organism>
<name>A0AAJ0BKH8_9PEZI</name>
<reference evidence="3" key="1">
    <citation type="submission" date="2023-06" db="EMBL/GenBank/DDBJ databases">
        <title>Genome-scale phylogeny and comparative genomics of the fungal order Sordariales.</title>
        <authorList>
            <consortium name="Lawrence Berkeley National Laboratory"/>
            <person name="Hensen N."/>
            <person name="Bonometti L."/>
            <person name="Westerberg I."/>
            <person name="Brannstrom I.O."/>
            <person name="Guillou S."/>
            <person name="Cros-Aarteil S."/>
            <person name="Calhoun S."/>
            <person name="Haridas S."/>
            <person name="Kuo A."/>
            <person name="Mondo S."/>
            <person name="Pangilinan J."/>
            <person name="Riley R."/>
            <person name="Labutti K."/>
            <person name="Andreopoulos B."/>
            <person name="Lipzen A."/>
            <person name="Chen C."/>
            <person name="Yanf M."/>
            <person name="Daum C."/>
            <person name="Ng V."/>
            <person name="Clum A."/>
            <person name="Steindorff A."/>
            <person name="Ohm R."/>
            <person name="Martin F."/>
            <person name="Silar P."/>
            <person name="Natvig D."/>
            <person name="Lalanne C."/>
            <person name="Gautier V."/>
            <person name="Ament-Velasquez S.L."/>
            <person name="Kruys A."/>
            <person name="Hutchinson M.I."/>
            <person name="Powell A.J."/>
            <person name="Barry K."/>
            <person name="Miller A.N."/>
            <person name="Grigoriev I.V."/>
            <person name="Debuchy R."/>
            <person name="Gladieux P."/>
            <person name="Thoren M.H."/>
            <person name="Johannesson H."/>
        </authorList>
    </citation>
    <scope>NUCLEOTIDE SEQUENCE</scope>
    <source>
        <strain evidence="3">PSN4</strain>
    </source>
</reference>
<evidence type="ECO:0000256" key="1">
    <source>
        <dbReference type="SAM" id="MobiDB-lite"/>
    </source>
</evidence>
<evidence type="ECO:0000259" key="2">
    <source>
        <dbReference type="Pfam" id="PF06985"/>
    </source>
</evidence>
<dbReference type="Proteomes" id="UP001239445">
    <property type="component" value="Unassembled WGS sequence"/>
</dbReference>
<feature type="domain" description="Heterokaryon incompatibility" evidence="2">
    <location>
        <begin position="1"/>
        <end position="78"/>
    </location>
</feature>
<sequence length="503" mass="56920">MGDIFRSASRVLVWLGPALRGGGRFWDLLESFAREDLDNPDFEAELDLFMEGVTNNLSLGLDDLLGRPWFQRAWTFQEIRLASEADLMCGDRFMPWKDFVYALDRFSQQGTFLFVFDPLRDFLRNQSSMFSSTLARPRSGFHDTAQTSQPKGDPSKQPLMRLLVDCWPRDATDPRDKIYAFISPHLTSSLYMQLTPDYSLDVRCTFIRFVRIYINSERSLEFLNFARGVGINLPVRDPRTSLDGGLWVSLPNLLREPPSPSKESAIPTAPLEPDINLPSWVCDWRKQAHRLPTPEIPGQIEEAYYTGRASTPPMLQSIHDFSNLLVLRGCALARVAPHKSEPLGSFLPLPKCAVKRARITTGLGENFPRQSWFFDDFSDVYCAPRSIMTVLLLQTLLHDEAGCRCNDTSVGTVDRDWDISNGILKAECQNSMYPRSRVFSLDWVFILDGLAKPVILRPHIVAGQTSGTRSEIGFQFISVCPLVVRDQGKWAAAPFAYGEVALY</sequence>
<accession>A0AAJ0BKH8</accession>